<keyword evidence="4" id="KW-1185">Reference proteome</keyword>
<gene>
    <name evidence="3" type="ORF">G2W53_015539</name>
</gene>
<dbReference type="InterPro" id="IPR036397">
    <property type="entry name" value="RNaseH_sf"/>
</dbReference>
<dbReference type="PANTHER" id="PTHR47074">
    <property type="entry name" value="BNAC02G40300D PROTEIN"/>
    <property type="match status" value="1"/>
</dbReference>
<feature type="domain" description="RNase H type-1" evidence="1">
    <location>
        <begin position="229"/>
        <end position="328"/>
    </location>
</feature>
<dbReference type="InterPro" id="IPR026960">
    <property type="entry name" value="RVT-Znf"/>
</dbReference>
<dbReference type="OrthoDB" id="1434524at2759"/>
<dbReference type="Gene3D" id="3.30.420.10">
    <property type="entry name" value="Ribonuclease H-like superfamily/Ribonuclease H"/>
    <property type="match status" value="1"/>
</dbReference>
<proteinExistence type="predicted"/>
<comment type="caution">
    <text evidence="3">The sequence shown here is derived from an EMBL/GenBank/DDBJ whole genome shotgun (WGS) entry which is preliminary data.</text>
</comment>
<name>A0A835C894_9FABA</name>
<dbReference type="SUPFAM" id="SSF53098">
    <property type="entry name" value="Ribonuclease H-like"/>
    <property type="match status" value="1"/>
</dbReference>
<sequence length="375" mass="42487">MDVALEFLETLGFPIWRGGLDVLSNVGVLLDETGNWRMEILNECFTDAEVAAIVRLPHNARRCVDRWTWSLTPHGGFTVKTAYHATHSVITRPNHEAEFGKLWKKIWRMKTLPSTKHFVWRAVKGILPTGDALERRGMDIDGTCVLCGEETEIGVHALLGCSSVQSFWISCGLRFVNEIDADIGFKAAQKIWERRNKARLGEGVGCLNGLWVSMKEIWHDLNGGEPNRTGCIVRDYRGRCLAASTKRHVFDAMVDIMEAQAVLDGLEMAKNLSIRDIIVEGDSLKVFNLLNGVGADNTYLSFIIDDILELSLSFHSISFVWIRTVANKRKDPTIGALLMERQRNNEKIDDRKAWAVEPWAVEPWLVEDQRRQVEK</sequence>
<dbReference type="InterPro" id="IPR012337">
    <property type="entry name" value="RNaseH-like_sf"/>
</dbReference>
<evidence type="ECO:0000313" key="3">
    <source>
        <dbReference type="EMBL" id="KAF7833206.1"/>
    </source>
</evidence>
<accession>A0A835C894</accession>
<reference evidence="3" key="1">
    <citation type="submission" date="2020-09" db="EMBL/GenBank/DDBJ databases">
        <title>Genome-Enabled Discovery of Anthraquinone Biosynthesis in Senna tora.</title>
        <authorList>
            <person name="Kang S.-H."/>
            <person name="Pandey R.P."/>
            <person name="Lee C.-M."/>
            <person name="Sim J.-S."/>
            <person name="Jeong J.-T."/>
            <person name="Choi B.-S."/>
            <person name="Jung M."/>
            <person name="Ginzburg D."/>
            <person name="Zhao K."/>
            <person name="Won S.Y."/>
            <person name="Oh T.-J."/>
            <person name="Yu Y."/>
            <person name="Kim N.-H."/>
            <person name="Lee O.R."/>
            <person name="Lee T.-H."/>
            <person name="Bashyal P."/>
            <person name="Kim T.-S."/>
            <person name="Lee W.-H."/>
            <person name="Kawkins C."/>
            <person name="Kim C.-K."/>
            <person name="Kim J.S."/>
            <person name="Ahn B.O."/>
            <person name="Rhee S.Y."/>
            <person name="Sohng J.K."/>
        </authorList>
    </citation>
    <scope>NUCLEOTIDE SEQUENCE</scope>
    <source>
        <tissue evidence="3">Leaf</tissue>
    </source>
</reference>
<dbReference type="Proteomes" id="UP000634136">
    <property type="component" value="Unassembled WGS sequence"/>
</dbReference>
<dbReference type="Pfam" id="PF13456">
    <property type="entry name" value="RVT_3"/>
    <property type="match status" value="1"/>
</dbReference>
<dbReference type="Pfam" id="PF13966">
    <property type="entry name" value="zf-RVT"/>
    <property type="match status" value="1"/>
</dbReference>
<dbReference type="AlphaFoldDB" id="A0A835C894"/>
<dbReference type="PANTHER" id="PTHR47074:SF11">
    <property type="entry name" value="REVERSE TRANSCRIPTASE-LIKE PROTEIN"/>
    <property type="match status" value="1"/>
</dbReference>
<dbReference type="GO" id="GO:0003676">
    <property type="term" value="F:nucleic acid binding"/>
    <property type="evidence" value="ECO:0007669"/>
    <property type="project" value="InterPro"/>
</dbReference>
<dbReference type="InterPro" id="IPR002156">
    <property type="entry name" value="RNaseH_domain"/>
</dbReference>
<dbReference type="CDD" id="cd06222">
    <property type="entry name" value="RNase_H_like"/>
    <property type="match status" value="1"/>
</dbReference>
<dbReference type="InterPro" id="IPR052929">
    <property type="entry name" value="RNase_H-like_EbsB-rel"/>
</dbReference>
<organism evidence="3 4">
    <name type="scientific">Senna tora</name>
    <dbReference type="NCBI Taxonomy" id="362788"/>
    <lineage>
        <taxon>Eukaryota</taxon>
        <taxon>Viridiplantae</taxon>
        <taxon>Streptophyta</taxon>
        <taxon>Embryophyta</taxon>
        <taxon>Tracheophyta</taxon>
        <taxon>Spermatophyta</taxon>
        <taxon>Magnoliopsida</taxon>
        <taxon>eudicotyledons</taxon>
        <taxon>Gunneridae</taxon>
        <taxon>Pentapetalae</taxon>
        <taxon>rosids</taxon>
        <taxon>fabids</taxon>
        <taxon>Fabales</taxon>
        <taxon>Fabaceae</taxon>
        <taxon>Caesalpinioideae</taxon>
        <taxon>Cassia clade</taxon>
        <taxon>Senna</taxon>
    </lineage>
</organism>
<dbReference type="EMBL" id="JAAIUW010000005">
    <property type="protein sequence ID" value="KAF7833206.1"/>
    <property type="molecule type" value="Genomic_DNA"/>
</dbReference>
<protein>
    <submittedName>
        <fullName evidence="3">Uncharacterized protein</fullName>
    </submittedName>
</protein>
<dbReference type="InterPro" id="IPR044730">
    <property type="entry name" value="RNase_H-like_dom_plant"/>
</dbReference>
<dbReference type="GO" id="GO:0004523">
    <property type="term" value="F:RNA-DNA hybrid ribonuclease activity"/>
    <property type="evidence" value="ECO:0007669"/>
    <property type="project" value="InterPro"/>
</dbReference>
<evidence type="ECO:0000259" key="2">
    <source>
        <dbReference type="Pfam" id="PF13966"/>
    </source>
</evidence>
<evidence type="ECO:0000313" key="4">
    <source>
        <dbReference type="Proteomes" id="UP000634136"/>
    </source>
</evidence>
<feature type="domain" description="Reverse transcriptase zinc-binding" evidence="2">
    <location>
        <begin position="77"/>
        <end position="168"/>
    </location>
</feature>
<evidence type="ECO:0000259" key="1">
    <source>
        <dbReference type="Pfam" id="PF13456"/>
    </source>
</evidence>